<dbReference type="Gene3D" id="3.40.50.300">
    <property type="entry name" value="P-loop containing nucleotide triphosphate hydrolases"/>
    <property type="match status" value="1"/>
</dbReference>
<name>A0A3B0VK30_9ZZZZ</name>
<feature type="domain" description="AAA+ ATPase" evidence="1">
    <location>
        <begin position="35"/>
        <end position="219"/>
    </location>
</feature>
<protein>
    <submittedName>
        <fullName evidence="2">ATPase associated with various cellular activities, AAA_5</fullName>
    </submittedName>
</protein>
<gene>
    <name evidence="2" type="ORF">MNBD_CHLOROFLEXI01-352</name>
</gene>
<proteinExistence type="predicted"/>
<dbReference type="EMBL" id="UOEU01001055">
    <property type="protein sequence ID" value="VAW43281.1"/>
    <property type="molecule type" value="Genomic_DNA"/>
</dbReference>
<reference evidence="2" key="1">
    <citation type="submission" date="2018-06" db="EMBL/GenBank/DDBJ databases">
        <authorList>
            <person name="Zhirakovskaya E."/>
        </authorList>
    </citation>
    <scope>NUCLEOTIDE SEQUENCE</scope>
</reference>
<dbReference type="InterPro" id="IPR027417">
    <property type="entry name" value="P-loop_NTPase"/>
</dbReference>
<evidence type="ECO:0000259" key="1">
    <source>
        <dbReference type="SMART" id="SM00382"/>
    </source>
</evidence>
<organism evidence="2">
    <name type="scientific">hydrothermal vent metagenome</name>
    <dbReference type="NCBI Taxonomy" id="652676"/>
    <lineage>
        <taxon>unclassified sequences</taxon>
        <taxon>metagenomes</taxon>
        <taxon>ecological metagenomes</taxon>
    </lineage>
</organism>
<dbReference type="GO" id="GO:0016887">
    <property type="term" value="F:ATP hydrolysis activity"/>
    <property type="evidence" value="ECO:0007669"/>
    <property type="project" value="InterPro"/>
</dbReference>
<dbReference type="PANTHER" id="PTHR42759">
    <property type="entry name" value="MOXR FAMILY PROTEIN"/>
    <property type="match status" value="1"/>
</dbReference>
<dbReference type="GO" id="GO:0005524">
    <property type="term" value="F:ATP binding"/>
    <property type="evidence" value="ECO:0007669"/>
    <property type="project" value="InterPro"/>
</dbReference>
<dbReference type="SUPFAM" id="SSF52540">
    <property type="entry name" value="P-loop containing nucleoside triphosphate hydrolases"/>
    <property type="match status" value="1"/>
</dbReference>
<accession>A0A3B0VK30</accession>
<dbReference type="Pfam" id="PF00004">
    <property type="entry name" value="AAA"/>
    <property type="match status" value="1"/>
</dbReference>
<dbReference type="SMART" id="SM00382">
    <property type="entry name" value="AAA"/>
    <property type="match status" value="1"/>
</dbReference>
<dbReference type="AlphaFoldDB" id="A0A3B0VK30"/>
<dbReference type="InterPro" id="IPR050764">
    <property type="entry name" value="CbbQ/NirQ/NorQ/GpvN"/>
</dbReference>
<dbReference type="PANTHER" id="PTHR42759:SF1">
    <property type="entry name" value="MAGNESIUM-CHELATASE SUBUNIT CHLD"/>
    <property type="match status" value="1"/>
</dbReference>
<dbReference type="InterPro" id="IPR003593">
    <property type="entry name" value="AAA+_ATPase"/>
</dbReference>
<evidence type="ECO:0000313" key="2">
    <source>
        <dbReference type="EMBL" id="VAW43281.1"/>
    </source>
</evidence>
<sequence>MSNLKYKGIIPDKPGTEPYVPQPSLIQAVNVAIALERPLLLKGEPGCGKTRLARAVANELGLPYFEWNVKSTSRAQDGLYIYDTIGRLRDAQLAASTDLSDAEKARIRQRFQDPTSYIIYGPLGNAFLSDKRAVVLIDEIDKADIDFPNDLLHELEEKTFTINEVPAEAVEEKQALTKAKEVPANHPPIIFITSNAEKELPAAFLRRCLFYHITFPNESRLRQIVSLHIGLQDDDPFLGKVVTEFMSLREQMKNNTGGKLASTSELLDWVKILQKTYAKTPEAIPAVTEQLLFPSVLLKTLTDYTLYGPTPDEADDD</sequence>
<dbReference type="InterPro" id="IPR003959">
    <property type="entry name" value="ATPase_AAA_core"/>
</dbReference>